<organism evidence="3 4">
    <name type="scientific">[Myrmecia] bisecta</name>
    <dbReference type="NCBI Taxonomy" id="41462"/>
    <lineage>
        <taxon>Eukaryota</taxon>
        <taxon>Viridiplantae</taxon>
        <taxon>Chlorophyta</taxon>
        <taxon>core chlorophytes</taxon>
        <taxon>Trebouxiophyceae</taxon>
        <taxon>Trebouxiales</taxon>
        <taxon>Trebouxiaceae</taxon>
        <taxon>Myrmecia</taxon>
    </lineage>
</organism>
<keyword evidence="4" id="KW-1185">Reference proteome</keyword>
<protein>
    <recommendedName>
        <fullName evidence="2">KxDL domain-containing protein</fullName>
    </recommendedName>
</protein>
<evidence type="ECO:0000259" key="2">
    <source>
        <dbReference type="Pfam" id="PF10241"/>
    </source>
</evidence>
<dbReference type="PANTHER" id="PTHR13511">
    <property type="entry name" value="KXDL MOTIF-CONTAINING PROTEIN 1"/>
    <property type="match status" value="1"/>
</dbReference>
<dbReference type="GO" id="GO:0032418">
    <property type="term" value="P:lysosome localization"/>
    <property type="evidence" value="ECO:0007669"/>
    <property type="project" value="TreeGrafter"/>
</dbReference>
<dbReference type="InterPro" id="IPR019371">
    <property type="entry name" value="KxDL_dom"/>
</dbReference>
<dbReference type="AlphaFoldDB" id="A0AAW1PXX6"/>
<reference evidence="3 4" key="1">
    <citation type="journal article" date="2024" name="Nat. Commun.">
        <title>Phylogenomics reveals the evolutionary origins of lichenization in chlorophyte algae.</title>
        <authorList>
            <person name="Puginier C."/>
            <person name="Libourel C."/>
            <person name="Otte J."/>
            <person name="Skaloud P."/>
            <person name="Haon M."/>
            <person name="Grisel S."/>
            <person name="Petersen M."/>
            <person name="Berrin J.G."/>
            <person name="Delaux P.M."/>
            <person name="Dal Grande F."/>
            <person name="Keller J."/>
        </authorList>
    </citation>
    <scope>NUCLEOTIDE SEQUENCE [LARGE SCALE GENOMIC DNA]</scope>
    <source>
        <strain evidence="3 4">SAG 2043</strain>
    </source>
</reference>
<comment type="similarity">
    <text evidence="1">Belongs to the KXD1 family.</text>
</comment>
<sequence>MEKVVHAAVGEVVALEPASQIKQLIAVQNSVLRRLASSKADLTEYERNSVRIVEDVCSELEDHAALLRVLKADLDFVFKTIRALKKKVAQKQARQGQAVLATPTRSAVN</sequence>
<proteinExistence type="inferred from homology"/>
<accession>A0AAW1PXX6</accession>
<dbReference type="EMBL" id="JALJOR010000008">
    <property type="protein sequence ID" value="KAK9813262.1"/>
    <property type="molecule type" value="Genomic_DNA"/>
</dbReference>
<dbReference type="PANTHER" id="PTHR13511:SF0">
    <property type="entry name" value="KXDL MOTIF-CONTAINING PROTEIN 1"/>
    <property type="match status" value="1"/>
</dbReference>
<evidence type="ECO:0000313" key="3">
    <source>
        <dbReference type="EMBL" id="KAK9813262.1"/>
    </source>
</evidence>
<dbReference type="Pfam" id="PF10241">
    <property type="entry name" value="KxDL"/>
    <property type="match status" value="1"/>
</dbReference>
<gene>
    <name evidence="3" type="ORF">WJX72_011606</name>
</gene>
<dbReference type="InterPro" id="IPR039843">
    <property type="entry name" value="KXD1-like"/>
</dbReference>
<dbReference type="Proteomes" id="UP001489004">
    <property type="component" value="Unassembled WGS sequence"/>
</dbReference>
<evidence type="ECO:0000256" key="1">
    <source>
        <dbReference type="ARBA" id="ARBA00005913"/>
    </source>
</evidence>
<name>A0AAW1PXX6_9CHLO</name>
<evidence type="ECO:0000313" key="4">
    <source>
        <dbReference type="Proteomes" id="UP001489004"/>
    </source>
</evidence>
<feature type="domain" description="KxDL" evidence="2">
    <location>
        <begin position="19"/>
        <end position="91"/>
    </location>
</feature>
<comment type="caution">
    <text evidence="3">The sequence shown here is derived from an EMBL/GenBank/DDBJ whole genome shotgun (WGS) entry which is preliminary data.</text>
</comment>
<dbReference type="GO" id="GO:0099078">
    <property type="term" value="C:BORC complex"/>
    <property type="evidence" value="ECO:0007669"/>
    <property type="project" value="TreeGrafter"/>
</dbReference>